<dbReference type="InterPro" id="IPR000241">
    <property type="entry name" value="RlmKL-like_Mtase"/>
</dbReference>
<name>A0A5C1QKQ9_9SPIO</name>
<sequence length="407" mass="46479">MLWWRMINQKSLERRIKRHIIAGKHTLFGAIQPGLEEAGERELSQLGLTPVREKEPGSLCTNISLDELWKTVLLSRSFSRLYLRLDSFKSSGFMELKQKLARIQWSLYLREGCSFKIKLTTRHCRLHVEDKIIKSLNHCMQDHYVQLEGRPPVYTDTKEKDAAIQTIIIRGVDDHFTISLDAGGGALYERGYRKFINDAPLKENIAAALLILSDLPENTLLLDAMSGSGTFALEGLGYSRGLLTAPNRNYPFENWPSFRPGRFQWLKKEIMKEMKPGWQIAAADIDEKSIGAGRENLKLMASQCSVDPGACEFIKEDFFNKTALIDSGDRKPFLILNPPYGRRLSLEDQEAFFRKIGRQILEKYKGIPWGIIVPGLECEKALGLKWEKKYLFKNGGYPVSYLLGICR</sequence>
<dbReference type="InterPro" id="IPR029063">
    <property type="entry name" value="SAM-dependent_MTases_sf"/>
</dbReference>
<feature type="domain" description="Ribosomal RNA large subunit methyltransferase K/L-like methyltransferase" evidence="1">
    <location>
        <begin position="190"/>
        <end position="373"/>
    </location>
</feature>
<dbReference type="Proteomes" id="UP000324209">
    <property type="component" value="Chromosome"/>
</dbReference>
<dbReference type="GO" id="GO:0070043">
    <property type="term" value="F:rRNA (guanine-N7-)-methyltransferase activity"/>
    <property type="evidence" value="ECO:0007669"/>
    <property type="project" value="TreeGrafter"/>
</dbReference>
<dbReference type="KEGG" id="ock:EXM22_03960"/>
<dbReference type="EMBL" id="CP036150">
    <property type="protein sequence ID" value="QEN07184.1"/>
    <property type="molecule type" value="Genomic_DNA"/>
</dbReference>
<evidence type="ECO:0000259" key="1">
    <source>
        <dbReference type="Pfam" id="PF01170"/>
    </source>
</evidence>
<dbReference type="Pfam" id="PF01170">
    <property type="entry name" value="UPF0020"/>
    <property type="match status" value="1"/>
</dbReference>
<protein>
    <recommendedName>
        <fullName evidence="1">Ribosomal RNA large subunit methyltransferase K/L-like methyltransferase domain-containing protein</fullName>
    </recommendedName>
</protein>
<dbReference type="PANTHER" id="PTHR47313">
    <property type="entry name" value="RIBOSOMAL RNA LARGE SUBUNIT METHYLTRANSFERASE K/L"/>
    <property type="match status" value="1"/>
</dbReference>
<organism evidence="2 3">
    <name type="scientific">Oceanispirochaeta crateris</name>
    <dbReference type="NCBI Taxonomy" id="2518645"/>
    <lineage>
        <taxon>Bacteria</taxon>
        <taxon>Pseudomonadati</taxon>
        <taxon>Spirochaetota</taxon>
        <taxon>Spirochaetia</taxon>
        <taxon>Spirochaetales</taxon>
        <taxon>Spirochaetaceae</taxon>
        <taxon>Oceanispirochaeta</taxon>
    </lineage>
</organism>
<dbReference type="PANTHER" id="PTHR47313:SF1">
    <property type="entry name" value="RIBOSOMAL RNA LARGE SUBUNIT METHYLTRANSFERASE K_L"/>
    <property type="match status" value="1"/>
</dbReference>
<dbReference type="CDD" id="cd11715">
    <property type="entry name" value="THUMP_AdoMetMT"/>
    <property type="match status" value="1"/>
</dbReference>
<dbReference type="SUPFAM" id="SSF53335">
    <property type="entry name" value="S-adenosyl-L-methionine-dependent methyltransferases"/>
    <property type="match status" value="1"/>
</dbReference>
<reference evidence="2 3" key="1">
    <citation type="submission" date="2019-02" db="EMBL/GenBank/DDBJ databases">
        <title>Complete Genome Sequence and Methylome Analysis of free living Spirochaetas.</title>
        <authorList>
            <person name="Fomenkov A."/>
            <person name="Dubinina G."/>
            <person name="Leshcheva N."/>
            <person name="Mikheeva N."/>
            <person name="Grabovich M."/>
            <person name="Vincze T."/>
            <person name="Roberts R.J."/>
        </authorList>
    </citation>
    <scope>NUCLEOTIDE SEQUENCE [LARGE SCALE GENOMIC DNA]</scope>
    <source>
        <strain evidence="2 3">K2</strain>
    </source>
</reference>
<dbReference type="PROSITE" id="PS00092">
    <property type="entry name" value="N6_MTASE"/>
    <property type="match status" value="1"/>
</dbReference>
<gene>
    <name evidence="2" type="ORF">EXM22_03960</name>
</gene>
<accession>A0A5C1QKQ9</accession>
<dbReference type="Gene3D" id="3.30.2130.30">
    <property type="match status" value="1"/>
</dbReference>
<proteinExistence type="predicted"/>
<dbReference type="GO" id="GO:0008990">
    <property type="term" value="F:rRNA (guanine-N2-)-methyltransferase activity"/>
    <property type="evidence" value="ECO:0007669"/>
    <property type="project" value="TreeGrafter"/>
</dbReference>
<evidence type="ECO:0000313" key="2">
    <source>
        <dbReference type="EMBL" id="QEN07184.1"/>
    </source>
</evidence>
<dbReference type="GO" id="GO:0003676">
    <property type="term" value="F:nucleic acid binding"/>
    <property type="evidence" value="ECO:0007669"/>
    <property type="project" value="InterPro"/>
</dbReference>
<evidence type="ECO:0000313" key="3">
    <source>
        <dbReference type="Proteomes" id="UP000324209"/>
    </source>
</evidence>
<keyword evidence="3" id="KW-1185">Reference proteome</keyword>
<dbReference type="OrthoDB" id="9809404at2"/>
<dbReference type="InterPro" id="IPR002052">
    <property type="entry name" value="DNA_methylase_N6_adenine_CS"/>
</dbReference>
<dbReference type="AlphaFoldDB" id="A0A5C1QKQ9"/>
<dbReference type="Gene3D" id="3.40.50.150">
    <property type="entry name" value="Vaccinia Virus protein VP39"/>
    <property type="match status" value="1"/>
</dbReference>